<feature type="transmembrane region" description="Helical" evidence="1">
    <location>
        <begin position="123"/>
        <end position="147"/>
    </location>
</feature>
<dbReference type="PANTHER" id="PTHR33918">
    <property type="entry name" value="OS01G0704200 PROTEIN"/>
    <property type="match status" value="1"/>
</dbReference>
<proteinExistence type="predicted"/>
<evidence type="ECO:0000313" key="2">
    <source>
        <dbReference type="EMBL" id="KAJ6826186.1"/>
    </source>
</evidence>
<gene>
    <name evidence="2" type="ORF">M6B38_372225</name>
</gene>
<dbReference type="Proteomes" id="UP001140949">
    <property type="component" value="Unassembled WGS sequence"/>
</dbReference>
<dbReference type="AlphaFoldDB" id="A0AAX6GBP9"/>
<dbReference type="EMBL" id="JANAVB010021000">
    <property type="protein sequence ID" value="KAJ6826186.1"/>
    <property type="molecule type" value="Genomic_DNA"/>
</dbReference>
<evidence type="ECO:0000313" key="3">
    <source>
        <dbReference type="Proteomes" id="UP001140949"/>
    </source>
</evidence>
<reference evidence="2" key="2">
    <citation type="submission" date="2023-04" db="EMBL/GenBank/DDBJ databases">
        <authorList>
            <person name="Bruccoleri R.E."/>
            <person name="Oakeley E.J."/>
            <person name="Faust A.-M."/>
            <person name="Dessus-Babus S."/>
            <person name="Altorfer M."/>
            <person name="Burckhardt D."/>
            <person name="Oertli M."/>
            <person name="Naumann U."/>
            <person name="Petersen F."/>
            <person name="Wong J."/>
        </authorList>
    </citation>
    <scope>NUCLEOTIDE SEQUENCE</scope>
    <source>
        <strain evidence="2">GSM-AAB239-AS_SAM_17_03QT</strain>
        <tissue evidence="2">Leaf</tissue>
    </source>
</reference>
<reference evidence="2" key="1">
    <citation type="journal article" date="2023" name="GigaByte">
        <title>Genome assembly of the bearded iris, Iris pallida Lam.</title>
        <authorList>
            <person name="Bruccoleri R.E."/>
            <person name="Oakeley E.J."/>
            <person name="Faust A.M.E."/>
            <person name="Altorfer M."/>
            <person name="Dessus-Babus S."/>
            <person name="Burckhardt D."/>
            <person name="Oertli M."/>
            <person name="Naumann U."/>
            <person name="Petersen F."/>
            <person name="Wong J."/>
        </authorList>
    </citation>
    <scope>NUCLEOTIDE SEQUENCE</scope>
    <source>
        <strain evidence="2">GSM-AAB239-AS_SAM_17_03QT</strain>
    </source>
</reference>
<evidence type="ECO:0000256" key="1">
    <source>
        <dbReference type="SAM" id="Phobius"/>
    </source>
</evidence>
<feature type="transmembrane region" description="Helical" evidence="1">
    <location>
        <begin position="202"/>
        <end position="227"/>
    </location>
</feature>
<keyword evidence="3" id="KW-1185">Reference proteome</keyword>
<accession>A0AAX6GBP9</accession>
<dbReference type="PANTHER" id="PTHR33918:SF2">
    <property type="entry name" value="OS01G0704200 PROTEIN"/>
    <property type="match status" value="1"/>
</dbReference>
<name>A0AAX6GBP9_IRIPA</name>
<comment type="caution">
    <text evidence="2">The sequence shown here is derived from an EMBL/GenBank/DDBJ whole genome shotgun (WGS) entry which is preliminary data.</text>
</comment>
<dbReference type="GO" id="GO:0009507">
    <property type="term" value="C:chloroplast"/>
    <property type="evidence" value="ECO:0007669"/>
    <property type="project" value="TreeGrafter"/>
</dbReference>
<keyword evidence="1" id="KW-1133">Transmembrane helix</keyword>
<organism evidence="2 3">
    <name type="scientific">Iris pallida</name>
    <name type="common">Sweet iris</name>
    <dbReference type="NCBI Taxonomy" id="29817"/>
    <lineage>
        <taxon>Eukaryota</taxon>
        <taxon>Viridiplantae</taxon>
        <taxon>Streptophyta</taxon>
        <taxon>Embryophyta</taxon>
        <taxon>Tracheophyta</taxon>
        <taxon>Spermatophyta</taxon>
        <taxon>Magnoliopsida</taxon>
        <taxon>Liliopsida</taxon>
        <taxon>Asparagales</taxon>
        <taxon>Iridaceae</taxon>
        <taxon>Iridoideae</taxon>
        <taxon>Irideae</taxon>
        <taxon>Iris</taxon>
    </lineage>
</organism>
<sequence>MSWRYLDGQRCKIQQLKDVRGKSGKNVLGIYKSNSNLTRRHIPSASSEGASSEGRSPQIELILDSLEPDKLNLVAKYDLSEASSVLPAERPAGKPGFISFHALPYQRREEILESNPSKEIPKFVWFVGPTVLVAFLVFPSLYLRGILSTIFEDSLLTDFLILFFTEALFYGGAAIFLLLVDGIWRPSLQATPSNRYLSRTQFGLRISSMATLFLSLLIPFVTMGMVWPWTGPAASATLAPYLAGLVVQFAFERYARHQKSPVWPIIPVIFQIYRLHQLNRAAQLVTALSFSVRGAETTSQTMAVNRSLGTLLMVLQILGVICIWSLSSFLMRFVPSPQVIAES</sequence>
<keyword evidence="1" id="KW-0812">Transmembrane</keyword>
<feature type="transmembrane region" description="Helical" evidence="1">
    <location>
        <begin position="308"/>
        <end position="327"/>
    </location>
</feature>
<feature type="transmembrane region" description="Helical" evidence="1">
    <location>
        <begin position="233"/>
        <end position="251"/>
    </location>
</feature>
<keyword evidence="1" id="KW-0472">Membrane</keyword>
<protein>
    <submittedName>
        <fullName evidence="2">Uncharacterized protein</fullName>
    </submittedName>
</protein>
<feature type="transmembrane region" description="Helical" evidence="1">
    <location>
        <begin position="159"/>
        <end position="181"/>
    </location>
</feature>